<name>A0A9P0F0J4_BEMTA</name>
<protein>
    <recommendedName>
        <fullName evidence="17">RING-type E3 ubiquitin transferase (cysteine targeting)</fullName>
        <ecNumber evidence="17">2.3.2.36</ecNumber>
    </recommendedName>
    <alternativeName>
        <fullName evidence="15">Peroxin-2</fullName>
    </alternativeName>
</protein>
<dbReference type="SUPFAM" id="SSF57850">
    <property type="entry name" value="RING/U-box"/>
    <property type="match status" value="1"/>
</dbReference>
<dbReference type="InterPro" id="IPR025654">
    <property type="entry name" value="PEX2/10"/>
</dbReference>
<dbReference type="Pfam" id="PF04757">
    <property type="entry name" value="Pex2_Pex12"/>
    <property type="match status" value="1"/>
</dbReference>
<evidence type="ECO:0000256" key="12">
    <source>
        <dbReference type="ARBA" id="ARBA00022989"/>
    </source>
</evidence>
<evidence type="ECO:0000256" key="1">
    <source>
        <dbReference type="ARBA" id="ARBA00004585"/>
    </source>
</evidence>
<evidence type="ECO:0000256" key="16">
    <source>
        <dbReference type="ARBA" id="ARBA00034438"/>
    </source>
</evidence>
<organism evidence="21 22">
    <name type="scientific">Bemisia tabaci</name>
    <name type="common">Sweetpotato whitefly</name>
    <name type="synonym">Aleurodes tabaci</name>
    <dbReference type="NCBI Taxonomy" id="7038"/>
    <lineage>
        <taxon>Eukaryota</taxon>
        <taxon>Metazoa</taxon>
        <taxon>Ecdysozoa</taxon>
        <taxon>Arthropoda</taxon>
        <taxon>Hexapoda</taxon>
        <taxon>Insecta</taxon>
        <taxon>Pterygota</taxon>
        <taxon>Neoptera</taxon>
        <taxon>Paraneoptera</taxon>
        <taxon>Hemiptera</taxon>
        <taxon>Sternorrhyncha</taxon>
        <taxon>Aleyrodoidea</taxon>
        <taxon>Aleyrodidae</taxon>
        <taxon>Aleyrodinae</taxon>
        <taxon>Bemisia</taxon>
    </lineage>
</organism>
<dbReference type="PANTHER" id="PTHR48178:SF1">
    <property type="entry name" value="PEROXISOME BIOGENESIS FACTOR 2"/>
    <property type="match status" value="1"/>
</dbReference>
<evidence type="ECO:0000256" key="10">
    <source>
        <dbReference type="ARBA" id="ARBA00022833"/>
    </source>
</evidence>
<evidence type="ECO:0000256" key="7">
    <source>
        <dbReference type="ARBA" id="ARBA00022723"/>
    </source>
</evidence>
<dbReference type="PANTHER" id="PTHR48178">
    <property type="entry name" value="PEROXISOME BIOGENESIS FACTOR 2"/>
    <property type="match status" value="1"/>
</dbReference>
<comment type="pathway">
    <text evidence="2">Protein modification; protein ubiquitination.</text>
</comment>
<keyword evidence="4" id="KW-0813">Transport</keyword>
<accession>A0A9P0F0J4</accession>
<evidence type="ECO:0000256" key="9">
    <source>
        <dbReference type="ARBA" id="ARBA00022786"/>
    </source>
</evidence>
<evidence type="ECO:0000313" key="22">
    <source>
        <dbReference type="Proteomes" id="UP001152759"/>
    </source>
</evidence>
<feature type="transmembrane region" description="Helical" evidence="19">
    <location>
        <begin position="179"/>
        <end position="200"/>
    </location>
</feature>
<evidence type="ECO:0000256" key="18">
    <source>
        <dbReference type="PROSITE-ProRule" id="PRU00175"/>
    </source>
</evidence>
<evidence type="ECO:0000256" key="17">
    <source>
        <dbReference type="ARBA" id="ARBA00034523"/>
    </source>
</evidence>
<keyword evidence="11" id="KW-0653">Protein transport</keyword>
<evidence type="ECO:0000256" key="19">
    <source>
        <dbReference type="SAM" id="Phobius"/>
    </source>
</evidence>
<keyword evidence="5" id="KW-0808">Transferase</keyword>
<evidence type="ECO:0000256" key="5">
    <source>
        <dbReference type="ARBA" id="ARBA00022679"/>
    </source>
</evidence>
<dbReference type="Gene3D" id="3.30.40.10">
    <property type="entry name" value="Zinc/RING finger domain, C3HC4 (zinc finger)"/>
    <property type="match status" value="1"/>
</dbReference>
<dbReference type="GO" id="GO:0016558">
    <property type="term" value="P:protein import into peroxisome matrix"/>
    <property type="evidence" value="ECO:0007669"/>
    <property type="project" value="InterPro"/>
</dbReference>
<dbReference type="GO" id="GO:0061630">
    <property type="term" value="F:ubiquitin protein ligase activity"/>
    <property type="evidence" value="ECO:0007669"/>
    <property type="project" value="UniProtKB-EC"/>
</dbReference>
<evidence type="ECO:0000256" key="4">
    <source>
        <dbReference type="ARBA" id="ARBA00022448"/>
    </source>
</evidence>
<dbReference type="PROSITE" id="PS00518">
    <property type="entry name" value="ZF_RING_1"/>
    <property type="match status" value="1"/>
</dbReference>
<dbReference type="Proteomes" id="UP001152759">
    <property type="component" value="Chromosome 3"/>
</dbReference>
<dbReference type="InterPro" id="IPR013083">
    <property type="entry name" value="Znf_RING/FYVE/PHD"/>
</dbReference>
<comment type="catalytic activity">
    <reaction evidence="16">
        <text>[E2 ubiquitin-conjugating enzyme]-S-ubiquitinyl-L-cysteine + [acceptor protein]-L-cysteine = [E2 ubiquitin-conjugating enzyme]-L-cysteine + [acceptor protein]-S-ubiquitinyl-L-cysteine.</text>
        <dbReference type="EC" id="2.3.2.36"/>
    </reaction>
</comment>
<keyword evidence="13 19" id="KW-0472">Membrane</keyword>
<dbReference type="AlphaFoldDB" id="A0A9P0F0J4"/>
<dbReference type="SMART" id="SM00184">
    <property type="entry name" value="RING"/>
    <property type="match status" value="1"/>
</dbReference>
<dbReference type="GO" id="GO:0008270">
    <property type="term" value="F:zinc ion binding"/>
    <property type="evidence" value="ECO:0007669"/>
    <property type="project" value="UniProtKB-KW"/>
</dbReference>
<evidence type="ECO:0000256" key="2">
    <source>
        <dbReference type="ARBA" id="ARBA00004906"/>
    </source>
</evidence>
<keyword evidence="7" id="KW-0479">Metal-binding</keyword>
<evidence type="ECO:0000256" key="3">
    <source>
        <dbReference type="ARBA" id="ARBA00008704"/>
    </source>
</evidence>
<gene>
    <name evidence="21" type="ORF">BEMITA_LOCUS5861</name>
</gene>
<evidence type="ECO:0000256" key="6">
    <source>
        <dbReference type="ARBA" id="ARBA00022692"/>
    </source>
</evidence>
<dbReference type="Pfam" id="PF00097">
    <property type="entry name" value="zf-C3HC4"/>
    <property type="match status" value="1"/>
</dbReference>
<proteinExistence type="inferred from homology"/>
<keyword evidence="14" id="KW-0576">Peroxisome</keyword>
<keyword evidence="22" id="KW-1185">Reference proteome</keyword>
<dbReference type="InterPro" id="IPR006845">
    <property type="entry name" value="Pex_N"/>
</dbReference>
<dbReference type="EMBL" id="OU963864">
    <property type="protein sequence ID" value="CAH0386788.1"/>
    <property type="molecule type" value="Genomic_DNA"/>
</dbReference>
<reference evidence="21" key="1">
    <citation type="submission" date="2021-12" db="EMBL/GenBank/DDBJ databases">
        <authorList>
            <person name="King R."/>
        </authorList>
    </citation>
    <scope>NUCLEOTIDE SEQUENCE</scope>
</reference>
<dbReference type="EC" id="2.3.2.36" evidence="17"/>
<dbReference type="InterPro" id="IPR001841">
    <property type="entry name" value="Znf_RING"/>
</dbReference>
<dbReference type="InterPro" id="IPR018957">
    <property type="entry name" value="Znf_C3HC4_RING-type"/>
</dbReference>
<keyword evidence="9" id="KW-0833">Ubl conjugation pathway</keyword>
<keyword evidence="6 19" id="KW-0812">Transmembrane</keyword>
<keyword evidence="12 19" id="KW-1133">Transmembrane helix</keyword>
<dbReference type="InterPro" id="IPR017907">
    <property type="entry name" value="Znf_RING_CS"/>
</dbReference>
<evidence type="ECO:0000313" key="21">
    <source>
        <dbReference type="EMBL" id="CAH0386788.1"/>
    </source>
</evidence>
<evidence type="ECO:0000256" key="8">
    <source>
        <dbReference type="ARBA" id="ARBA00022771"/>
    </source>
</evidence>
<keyword evidence="10" id="KW-0862">Zinc</keyword>
<evidence type="ECO:0000256" key="13">
    <source>
        <dbReference type="ARBA" id="ARBA00023136"/>
    </source>
</evidence>
<evidence type="ECO:0000256" key="15">
    <source>
        <dbReference type="ARBA" id="ARBA00032511"/>
    </source>
</evidence>
<dbReference type="PROSITE" id="PS50089">
    <property type="entry name" value="ZF_RING_2"/>
    <property type="match status" value="1"/>
</dbReference>
<evidence type="ECO:0000256" key="11">
    <source>
        <dbReference type="ARBA" id="ARBA00022927"/>
    </source>
</evidence>
<evidence type="ECO:0000259" key="20">
    <source>
        <dbReference type="PROSITE" id="PS50089"/>
    </source>
</evidence>
<comment type="similarity">
    <text evidence="3">Belongs to the pex2/pex10/pex12 family.</text>
</comment>
<evidence type="ECO:0000256" key="14">
    <source>
        <dbReference type="ARBA" id="ARBA00023140"/>
    </source>
</evidence>
<dbReference type="KEGG" id="btab:109043818"/>
<sequence length="287" mass="33219">MNHRSKFIEKRASRVTSWDAALLDEELLNILKSQVQAALKYFPPWIVNRLESKTNIILNLIIWKMSVLQSQSTFGQQMLGLKYSQETFSVHKGYALLILQMFDDFWKLNLEQISNHSPLVKQYAHWVDVTMDLIKLTNFLVFLRNGDHPTLTERLLGLKIVSVARSPRMIGYNYMTRELLWHGFIEMLGFALPLVNYQYFRKKFLQVISKPSMSATESVSFSTKSQCSFCNETPILPVHIGCSHAFCYYCLESNRMIDMKYECPVCFHSQESATRVISKDSISEGVS</sequence>
<keyword evidence="8 18" id="KW-0863">Zinc-finger</keyword>
<comment type="subcellular location">
    <subcellularLocation>
        <location evidence="1">Peroxisome membrane</location>
        <topology evidence="1">Multi-pass membrane protein</topology>
    </subcellularLocation>
</comment>
<dbReference type="GO" id="GO:0005778">
    <property type="term" value="C:peroxisomal membrane"/>
    <property type="evidence" value="ECO:0007669"/>
    <property type="project" value="UniProtKB-SubCell"/>
</dbReference>
<feature type="domain" description="RING-type" evidence="20">
    <location>
        <begin position="227"/>
        <end position="266"/>
    </location>
</feature>